<accession>A0A831TBM7</accession>
<organism evidence="2">
    <name type="scientific">Thermorudis peleae</name>
    <dbReference type="NCBI Taxonomy" id="1382356"/>
    <lineage>
        <taxon>Bacteria</taxon>
        <taxon>Pseudomonadati</taxon>
        <taxon>Thermomicrobiota</taxon>
        <taxon>Thermomicrobia</taxon>
        <taxon>Thermomicrobia incertae sedis</taxon>
        <taxon>Thermorudis</taxon>
    </lineage>
</organism>
<dbReference type="InterPro" id="IPR050270">
    <property type="entry name" value="DegV_domain_contain"/>
</dbReference>
<dbReference type="GO" id="GO:0006071">
    <property type="term" value="P:glycerol metabolic process"/>
    <property type="evidence" value="ECO:0007669"/>
    <property type="project" value="InterPro"/>
</dbReference>
<gene>
    <name evidence="2" type="ORF">ENP34_08575</name>
</gene>
<dbReference type="PANTHER" id="PTHR33434:SF4">
    <property type="entry name" value="PHOSPHATASE PROTEIN"/>
    <property type="match status" value="1"/>
</dbReference>
<dbReference type="GO" id="GO:0004371">
    <property type="term" value="F:glycerone kinase activity"/>
    <property type="evidence" value="ECO:0007669"/>
    <property type="project" value="InterPro"/>
</dbReference>
<dbReference type="SMART" id="SM01120">
    <property type="entry name" value="Dak2"/>
    <property type="match status" value="1"/>
</dbReference>
<dbReference type="AlphaFoldDB" id="A0A831TBM7"/>
<proteinExistence type="predicted"/>
<evidence type="ECO:0000313" key="2">
    <source>
        <dbReference type="EMBL" id="HEG91483.1"/>
    </source>
</evidence>
<feature type="domain" description="DhaL" evidence="1">
    <location>
        <begin position="29"/>
        <end position="221"/>
    </location>
</feature>
<dbReference type="InterPro" id="IPR004007">
    <property type="entry name" value="DhaL_dom"/>
</dbReference>
<dbReference type="Pfam" id="PF02734">
    <property type="entry name" value="Dak2"/>
    <property type="match status" value="1"/>
</dbReference>
<reference evidence="2" key="1">
    <citation type="journal article" date="2020" name="mSystems">
        <title>Genome- and Community-Level Interaction Insights into Carbon Utilization and Element Cycling Functions of Hydrothermarchaeota in Hydrothermal Sediment.</title>
        <authorList>
            <person name="Zhou Z."/>
            <person name="Liu Y."/>
            <person name="Xu W."/>
            <person name="Pan J."/>
            <person name="Luo Z.H."/>
            <person name="Li M."/>
        </authorList>
    </citation>
    <scope>NUCLEOTIDE SEQUENCE [LARGE SCALE GENOMIC DNA]</scope>
    <source>
        <strain evidence="2">SpSt-210</strain>
    </source>
</reference>
<dbReference type="InterPro" id="IPR036117">
    <property type="entry name" value="DhaL_dom_sf"/>
</dbReference>
<sequence length="566" mass="59804">MKHLEPARGLPRESAGSSEGHLDAAWSAPLLVGALEAALERFRPHVPSINALNVFPVPDGDTGTNMLLTLEAAVRAAQGSRAQTAGELLREAARGALMGARGNSGVILYQVFAGLAEGAIGEWTITGAALARGLTAGTRLAYQAVLNPVEGTMLTVLREMGQAATEAAQSDTRIASALLAARQAAIQTVRRTPELLEILRQAGVVDAGGQGLAVIVDALAAFATGSEPVIELPEMPLAAGRIAESMAFLDRLDELPGEEAFGYCTNFVLMGDDIPLDEFRQRIQQLGASAVIVGDRRTLKVHVHTERPGLVLEAALTFGELHAVRIDNMNVQTRELLAEREAARERARVSPIGVVAVASGEGLVRAFEGLGATVVPGGPTMNPSTEDILSAIERLPQDQVIVLPNDPNVVPTAQQAVRLTHKQACVVPSRSVQQGIAALAALSFAEDLEENVQAMSEALQRVRSLAVTQATRDVAIDGVEVRRGQYVGLLDDRLVVATDDLSCAVTALLDQADPSSFELLTIFTGAGTARAALESLVETIRARWPALEIEIVAGGQPYYPLLLSLE</sequence>
<dbReference type="Pfam" id="PF13684">
    <property type="entry name" value="FakA-like_C"/>
    <property type="match status" value="1"/>
</dbReference>
<protein>
    <submittedName>
        <fullName evidence="2">DAK2 domain-containing protein</fullName>
    </submittedName>
</protein>
<dbReference type="PROSITE" id="PS51480">
    <property type="entry name" value="DHAL"/>
    <property type="match status" value="1"/>
</dbReference>
<dbReference type="SUPFAM" id="SSF101473">
    <property type="entry name" value="DhaL-like"/>
    <property type="match status" value="1"/>
</dbReference>
<dbReference type="InterPro" id="IPR019986">
    <property type="entry name" value="YloV-like"/>
</dbReference>
<dbReference type="PANTHER" id="PTHR33434">
    <property type="entry name" value="DEGV DOMAIN-CONTAINING PROTEIN DR_1986-RELATED"/>
    <property type="match status" value="1"/>
</dbReference>
<dbReference type="SMART" id="SM01121">
    <property type="entry name" value="Dak1_2"/>
    <property type="match status" value="1"/>
</dbReference>
<evidence type="ECO:0000259" key="1">
    <source>
        <dbReference type="PROSITE" id="PS51480"/>
    </source>
</evidence>
<dbReference type="Pfam" id="PF21645">
    <property type="entry name" value="FakA-like_M"/>
    <property type="match status" value="1"/>
</dbReference>
<dbReference type="InterPro" id="IPR048394">
    <property type="entry name" value="FakA-like_M"/>
</dbReference>
<dbReference type="Gene3D" id="1.25.40.340">
    <property type="match status" value="1"/>
</dbReference>
<dbReference type="InterPro" id="IPR033470">
    <property type="entry name" value="FakA-like_C"/>
</dbReference>
<name>A0A831TBM7_9BACT</name>
<dbReference type="NCBIfam" id="TIGR03599">
    <property type="entry name" value="YloV"/>
    <property type="match status" value="1"/>
</dbReference>
<comment type="caution">
    <text evidence="2">The sequence shown here is derived from an EMBL/GenBank/DDBJ whole genome shotgun (WGS) entry which is preliminary data.</text>
</comment>
<dbReference type="EMBL" id="DSIY01000203">
    <property type="protein sequence ID" value="HEG91483.1"/>
    <property type="molecule type" value="Genomic_DNA"/>
</dbReference>